<sequence length="496" mass="53046">MDRLSPATLHRLPAGILRPDYDRTTVATGIVHLGLGAFHRGHQAVYTDALLKDDPRWGILGVSLRSPDTRDALQPQGGLYTVTASDGASRARRVIGALTGLAVAPDDPAGLLARLADPAVRIVSTTVTEKGYSHDPATGALRADDPDVRHDSVNLTHPRSTLGVIVGGLRLRRQAGLPPFTVLACDNLPANGHTLRGLVIAFAELVDRDLARWIAGDVRFPSTMVDRIVPATTDADRTDVSAALGLDDAWPVVTEPFSQWVIEDDFGGDRPAWDVSGAQFVRDVAPFELMKLRLLNGAHSTIAYLGDLMGCETVAAAMAEPDLAGLVEDMMREEVTLTLPALGGFDVTAYRAALLQRFRNPALKHRTAQIAMDGSQKLPQRLLGTISDRLARGLPITRLALAVAGWMRYVSGTDEQGQPIELRDPLAAKLRALADEAGPVASRLAPALLSVTSVFGNDLPADPRFTDAVEAALDSLFRRGCRTTVAQISQSARSSG</sequence>
<dbReference type="Gene3D" id="1.10.1040.10">
    <property type="entry name" value="N-(1-d-carboxylethyl)-l-norvaline Dehydrogenase, domain 2"/>
    <property type="match status" value="1"/>
</dbReference>
<evidence type="ECO:0000259" key="3">
    <source>
        <dbReference type="Pfam" id="PF01232"/>
    </source>
</evidence>
<accession>A0ABY3RL64</accession>
<dbReference type="PRINTS" id="PR00084">
    <property type="entry name" value="MTLDHDRGNASE"/>
</dbReference>
<dbReference type="Pfam" id="PF08125">
    <property type="entry name" value="Mannitol_dh_C"/>
    <property type="match status" value="1"/>
</dbReference>
<dbReference type="InterPro" id="IPR050988">
    <property type="entry name" value="Mannitol_DH/Oxidoreductase"/>
</dbReference>
<dbReference type="SUPFAM" id="SSF51735">
    <property type="entry name" value="NAD(P)-binding Rossmann-fold domains"/>
    <property type="match status" value="1"/>
</dbReference>
<dbReference type="Gene3D" id="3.40.50.720">
    <property type="entry name" value="NAD(P)-binding Rossmann-like Domain"/>
    <property type="match status" value="1"/>
</dbReference>
<dbReference type="RefSeq" id="WP_231326988.1">
    <property type="nucleotide sequence ID" value="NZ_CP088156.1"/>
</dbReference>
<dbReference type="InterPro" id="IPR008927">
    <property type="entry name" value="6-PGluconate_DH-like_C_sf"/>
</dbReference>
<keyword evidence="2" id="KW-0520">NAD</keyword>
<dbReference type="Proteomes" id="UP001431010">
    <property type="component" value="Chromosome"/>
</dbReference>
<gene>
    <name evidence="5" type="ORF">LQG66_15050</name>
</gene>
<dbReference type="InterPro" id="IPR023027">
    <property type="entry name" value="Mannitol_DH_CS"/>
</dbReference>
<feature type="domain" description="Mannitol dehydrogenase C-terminal" evidence="4">
    <location>
        <begin position="283"/>
        <end position="476"/>
    </location>
</feature>
<dbReference type="InterPro" id="IPR013328">
    <property type="entry name" value="6PGD_dom2"/>
</dbReference>
<dbReference type="EMBL" id="CP088156">
    <property type="protein sequence ID" value="UFZ07538.1"/>
    <property type="molecule type" value="Genomic_DNA"/>
</dbReference>
<dbReference type="PROSITE" id="PS00974">
    <property type="entry name" value="MANNITOL_DHGENASE"/>
    <property type="match status" value="1"/>
</dbReference>
<name>A0ABY3RL64_9BRAD</name>
<evidence type="ECO:0000313" key="5">
    <source>
        <dbReference type="EMBL" id="UFZ07538.1"/>
    </source>
</evidence>
<dbReference type="InterPro" id="IPR013131">
    <property type="entry name" value="Mannitol_DH_N"/>
</dbReference>
<dbReference type="Pfam" id="PF01232">
    <property type="entry name" value="Mannitol_dh"/>
    <property type="match status" value="1"/>
</dbReference>
<proteinExistence type="predicted"/>
<reference evidence="5" key="1">
    <citation type="journal article" date="2024" name="Antonie Van Leeuwenhoek">
        <title>Bradyrhizobium ontarionense sp. nov., a novel bacterial symbiont isolated from Aeschynomene indica (Indian jointvetch), harbours photosynthesis, nitrogen fixation and nitrous oxide (N2O) reductase genes.</title>
        <authorList>
            <person name="Bromfield E.S.P."/>
            <person name="Cloutier S."/>
        </authorList>
    </citation>
    <scope>NUCLEOTIDE SEQUENCE</scope>
    <source>
        <strain evidence="5">A19</strain>
    </source>
</reference>
<keyword evidence="6" id="KW-1185">Reference proteome</keyword>
<dbReference type="SUPFAM" id="SSF48179">
    <property type="entry name" value="6-phosphogluconate dehydrogenase C-terminal domain-like"/>
    <property type="match status" value="1"/>
</dbReference>
<dbReference type="InterPro" id="IPR013118">
    <property type="entry name" value="Mannitol_DH_C"/>
</dbReference>
<keyword evidence="1" id="KW-0560">Oxidoreductase</keyword>
<dbReference type="PANTHER" id="PTHR43362">
    <property type="entry name" value="MANNITOL DEHYDROGENASE DSF1-RELATED"/>
    <property type="match status" value="1"/>
</dbReference>
<evidence type="ECO:0000256" key="2">
    <source>
        <dbReference type="ARBA" id="ARBA00023027"/>
    </source>
</evidence>
<dbReference type="InterPro" id="IPR036291">
    <property type="entry name" value="NAD(P)-bd_dom_sf"/>
</dbReference>
<protein>
    <submittedName>
        <fullName evidence="5">Mannitol dehydrogenase family protein</fullName>
    </submittedName>
</protein>
<evidence type="ECO:0000313" key="6">
    <source>
        <dbReference type="Proteomes" id="UP001431010"/>
    </source>
</evidence>
<dbReference type="PANTHER" id="PTHR43362:SF1">
    <property type="entry name" value="MANNITOL DEHYDROGENASE 2-RELATED"/>
    <property type="match status" value="1"/>
</dbReference>
<evidence type="ECO:0000256" key="1">
    <source>
        <dbReference type="ARBA" id="ARBA00023002"/>
    </source>
</evidence>
<dbReference type="InterPro" id="IPR000669">
    <property type="entry name" value="Mannitol_DH"/>
</dbReference>
<evidence type="ECO:0000259" key="4">
    <source>
        <dbReference type="Pfam" id="PF08125"/>
    </source>
</evidence>
<feature type="domain" description="Mannitol dehydrogenase N-terminal" evidence="3">
    <location>
        <begin position="29"/>
        <end position="274"/>
    </location>
</feature>
<organism evidence="5 6">
    <name type="scientific">Bradyrhizobium ontarionense</name>
    <dbReference type="NCBI Taxonomy" id="2898149"/>
    <lineage>
        <taxon>Bacteria</taxon>
        <taxon>Pseudomonadati</taxon>
        <taxon>Pseudomonadota</taxon>
        <taxon>Alphaproteobacteria</taxon>
        <taxon>Hyphomicrobiales</taxon>
        <taxon>Nitrobacteraceae</taxon>
        <taxon>Bradyrhizobium</taxon>
    </lineage>
</organism>